<geneLocation type="plasmid" evidence="2 3">
    <name>unnamed1</name>
</geneLocation>
<dbReference type="AlphaFoldDB" id="A0A2L1UXR5"/>
<dbReference type="EMBL" id="CP019063">
    <property type="protein sequence ID" value="AVF37739.1"/>
    <property type="molecule type" value="Genomic_DNA"/>
</dbReference>
<accession>A0A2L1UXR5</accession>
<dbReference type="KEGG" id="rox:BV494_22820"/>
<dbReference type="OrthoDB" id="6112377at2"/>
<dbReference type="Proteomes" id="UP000239197">
    <property type="component" value="Plasmid unnamed1"/>
</dbReference>
<name>A0A2L1UXR5_9GAMM</name>
<keyword evidence="3" id="KW-1185">Reference proteome</keyword>
<protein>
    <recommendedName>
        <fullName evidence="1">DUF4123 domain-containing protein</fullName>
    </recommendedName>
</protein>
<evidence type="ECO:0000313" key="2">
    <source>
        <dbReference type="EMBL" id="AVF37739.1"/>
    </source>
</evidence>
<proteinExistence type="predicted"/>
<dbReference type="RefSeq" id="WP_104925077.1">
    <property type="nucleotide sequence ID" value="NZ_CP019063.1"/>
</dbReference>
<organism evidence="2 3">
    <name type="scientific">Rahnella sikkimica</name>
    <dbReference type="NCBI Taxonomy" id="1805933"/>
    <lineage>
        <taxon>Bacteria</taxon>
        <taxon>Pseudomonadati</taxon>
        <taxon>Pseudomonadota</taxon>
        <taxon>Gammaproteobacteria</taxon>
        <taxon>Enterobacterales</taxon>
        <taxon>Yersiniaceae</taxon>
        <taxon>Rahnella</taxon>
    </lineage>
</organism>
<dbReference type="InterPro" id="IPR025391">
    <property type="entry name" value="DUF4123"/>
</dbReference>
<evidence type="ECO:0000259" key="1">
    <source>
        <dbReference type="Pfam" id="PF13503"/>
    </source>
</evidence>
<gene>
    <name evidence="2" type="ORF">BV494_22820</name>
</gene>
<feature type="domain" description="DUF4123" evidence="1">
    <location>
        <begin position="6"/>
        <end position="119"/>
    </location>
</feature>
<keyword evidence="2" id="KW-0614">Plasmid</keyword>
<evidence type="ECO:0000313" key="3">
    <source>
        <dbReference type="Proteomes" id="UP000239197"/>
    </source>
</evidence>
<reference evidence="3" key="1">
    <citation type="submission" date="2017-01" db="EMBL/GenBank/DDBJ databases">
        <title>Genome sequence of Rouxiella sp. ERMR1:05.</title>
        <authorList>
            <person name="Kumar R."/>
            <person name="Singh D."/>
            <person name="Kumar S."/>
        </authorList>
    </citation>
    <scope>NUCLEOTIDE SEQUENCE [LARGE SCALE GENOMIC DNA]</scope>
    <source>
        <strain evidence="3">ERMR1:05</strain>
        <plasmid evidence="3">unnamed1</plasmid>
    </source>
</reference>
<dbReference type="Pfam" id="PF13503">
    <property type="entry name" value="DUF4123"/>
    <property type="match status" value="1"/>
</dbReference>
<sequence length="273" mass="31827">MDPVRYAIIDGAIESELLSFLATQSPPHCCLYSPPVQPELLASAPYLVQVTAEVEEWLKFKTTPWGITLYSSQNLHPLLQHLRQYLWVKIPQQEKPVLMRFYVPRIIWNLLTILTPRQHSIFISPMSKVMTDYDDTHQEENYDSGAGVNSVQESEMLIISPWQYKKLNQLTQKNYIRKLAGYIQSCYETEQTTPVPEKETLYHRAEDYLNYCHSFGIIDNRSVRGITFLFLKQGIDDSNNAPEKWEDLLSIQDTSVYYRVEKLLLQELGYIPE</sequence>